<dbReference type="RefSeq" id="WP_188801365.1">
    <property type="nucleotide sequence ID" value="NZ_BMOK01000001.1"/>
</dbReference>
<protein>
    <recommendedName>
        <fullName evidence="4">DUF5082 domain-containing protein</fullName>
    </recommendedName>
</protein>
<gene>
    <name evidence="2" type="ORF">GCM10007968_03990</name>
</gene>
<reference evidence="2" key="1">
    <citation type="journal article" date="2014" name="Int. J. Syst. Evol. Microbiol.">
        <title>Complete genome sequence of Corynebacterium casei LMG S-19264T (=DSM 44701T), isolated from a smear-ripened cheese.</title>
        <authorList>
            <consortium name="US DOE Joint Genome Institute (JGI-PGF)"/>
            <person name="Walter F."/>
            <person name="Albersmeier A."/>
            <person name="Kalinowski J."/>
            <person name="Ruckert C."/>
        </authorList>
    </citation>
    <scope>NUCLEOTIDE SEQUENCE</scope>
    <source>
        <strain evidence="2">JCM 15325</strain>
    </source>
</reference>
<reference evidence="2" key="2">
    <citation type="submission" date="2020-09" db="EMBL/GenBank/DDBJ databases">
        <authorList>
            <person name="Sun Q."/>
            <person name="Ohkuma M."/>
        </authorList>
    </citation>
    <scope>NUCLEOTIDE SEQUENCE</scope>
    <source>
        <strain evidence="2">JCM 15325</strain>
    </source>
</reference>
<dbReference type="EMBL" id="BMOK01000001">
    <property type="protein sequence ID" value="GGL43283.1"/>
    <property type="molecule type" value="Genomic_DNA"/>
</dbReference>
<evidence type="ECO:0008006" key="4">
    <source>
        <dbReference type="Google" id="ProtNLM"/>
    </source>
</evidence>
<proteinExistence type="predicted"/>
<dbReference type="AlphaFoldDB" id="A0A917RWW9"/>
<dbReference type="Proteomes" id="UP000654670">
    <property type="component" value="Unassembled WGS sequence"/>
</dbReference>
<keyword evidence="3" id="KW-1185">Reference proteome</keyword>
<feature type="coiled-coil region" evidence="1">
    <location>
        <begin position="11"/>
        <end position="41"/>
    </location>
</feature>
<keyword evidence="1" id="KW-0175">Coiled coil</keyword>
<name>A0A917RWW9_9BACL</name>
<evidence type="ECO:0000313" key="3">
    <source>
        <dbReference type="Proteomes" id="UP000654670"/>
    </source>
</evidence>
<accession>A0A917RWW9</accession>
<feature type="coiled-coil region" evidence="1">
    <location>
        <begin position="82"/>
        <end position="133"/>
    </location>
</feature>
<evidence type="ECO:0000256" key="1">
    <source>
        <dbReference type="SAM" id="Coils"/>
    </source>
</evidence>
<sequence>MGASETLEVIFQALSRQSANVEDKMARLRQASRKLSQEEHADLQALRYLTQPGLGADWMGPRARVFQKNRECADQQMKGILTADLEDYRQRIEAKINDLRLESDFLRATGALADEAESLLHQGEKAAEALSRRLTQIKGRLF</sequence>
<comment type="caution">
    <text evidence="2">The sequence shown here is derived from an EMBL/GenBank/DDBJ whole genome shotgun (WGS) entry which is preliminary data.</text>
</comment>
<organism evidence="2 3">
    <name type="scientific">Sporolactobacillus putidus</name>
    <dbReference type="NCBI Taxonomy" id="492735"/>
    <lineage>
        <taxon>Bacteria</taxon>
        <taxon>Bacillati</taxon>
        <taxon>Bacillota</taxon>
        <taxon>Bacilli</taxon>
        <taxon>Bacillales</taxon>
        <taxon>Sporolactobacillaceae</taxon>
        <taxon>Sporolactobacillus</taxon>
    </lineage>
</organism>
<evidence type="ECO:0000313" key="2">
    <source>
        <dbReference type="EMBL" id="GGL43283.1"/>
    </source>
</evidence>